<dbReference type="Pfam" id="PF26035">
    <property type="entry name" value="DUF8010"/>
    <property type="match status" value="1"/>
</dbReference>
<dbReference type="InterPro" id="IPR058323">
    <property type="entry name" value="DUF8010"/>
</dbReference>
<organism evidence="2 3">
    <name type="scientific">Actinomycetospora chlora</name>
    <dbReference type="NCBI Taxonomy" id="663608"/>
    <lineage>
        <taxon>Bacteria</taxon>
        <taxon>Bacillati</taxon>
        <taxon>Actinomycetota</taxon>
        <taxon>Actinomycetes</taxon>
        <taxon>Pseudonocardiales</taxon>
        <taxon>Pseudonocardiaceae</taxon>
        <taxon>Actinomycetospora</taxon>
    </lineage>
</organism>
<evidence type="ECO:0000259" key="1">
    <source>
        <dbReference type="Pfam" id="PF26035"/>
    </source>
</evidence>
<protein>
    <recommendedName>
        <fullName evidence="1">DUF8010 domain-containing protein</fullName>
    </recommendedName>
</protein>
<evidence type="ECO:0000313" key="3">
    <source>
        <dbReference type="Proteomes" id="UP001500928"/>
    </source>
</evidence>
<name>A0ABP9AEF7_9PSEU</name>
<gene>
    <name evidence="2" type="ORF">GCM10023200_11870</name>
</gene>
<reference evidence="3" key="1">
    <citation type="journal article" date="2019" name="Int. J. Syst. Evol. Microbiol.">
        <title>The Global Catalogue of Microorganisms (GCM) 10K type strain sequencing project: providing services to taxonomists for standard genome sequencing and annotation.</title>
        <authorList>
            <consortium name="The Broad Institute Genomics Platform"/>
            <consortium name="The Broad Institute Genome Sequencing Center for Infectious Disease"/>
            <person name="Wu L."/>
            <person name="Ma J."/>
        </authorList>
    </citation>
    <scope>NUCLEOTIDE SEQUENCE [LARGE SCALE GENOMIC DNA]</scope>
    <source>
        <strain evidence="3">JCM 17979</strain>
    </source>
</reference>
<dbReference type="EMBL" id="BAABHO010000007">
    <property type="protein sequence ID" value="GAA4780239.1"/>
    <property type="molecule type" value="Genomic_DNA"/>
</dbReference>
<accession>A0ABP9AEF7</accession>
<keyword evidence="3" id="KW-1185">Reference proteome</keyword>
<feature type="domain" description="DUF8010" evidence="1">
    <location>
        <begin position="2"/>
        <end position="95"/>
    </location>
</feature>
<evidence type="ECO:0000313" key="2">
    <source>
        <dbReference type="EMBL" id="GAA4780239.1"/>
    </source>
</evidence>
<dbReference type="RefSeq" id="WP_345411763.1">
    <property type="nucleotide sequence ID" value="NZ_BAABHO010000007.1"/>
</dbReference>
<dbReference type="Proteomes" id="UP001500928">
    <property type="component" value="Unassembled WGS sequence"/>
</dbReference>
<sequence length="191" mass="19453">MTLGIPDAAHRAALADVVGRVVRLDPAVAVRLRATPDGVGLWAATPFDVLVAAGVPGRVHPSDVTVVGSDLLAALSVVDAPELDPGAPVDDRWRGALPPVGPWRGVGEVPAAAVDDAVAGGALDDTAWEHDGVRVPARCLVAVAGMGWSDDGGPVPVELSDDGAWLRLVAGPPAVGAGIVRHRRPRLSLLT</sequence>
<proteinExistence type="predicted"/>
<comment type="caution">
    <text evidence="2">The sequence shown here is derived from an EMBL/GenBank/DDBJ whole genome shotgun (WGS) entry which is preliminary data.</text>
</comment>